<keyword evidence="1" id="KW-0732">Signal</keyword>
<feature type="signal peptide" evidence="1">
    <location>
        <begin position="1"/>
        <end position="27"/>
    </location>
</feature>
<reference evidence="2" key="1">
    <citation type="submission" date="2021-01" db="EMBL/GenBank/DDBJ databases">
        <authorList>
            <person name="Corre E."/>
            <person name="Pelletier E."/>
            <person name="Niang G."/>
            <person name="Scheremetjew M."/>
            <person name="Finn R."/>
            <person name="Kale V."/>
            <person name="Holt S."/>
            <person name="Cochrane G."/>
            <person name="Meng A."/>
            <person name="Brown T."/>
            <person name="Cohen L."/>
        </authorList>
    </citation>
    <scope>NUCLEOTIDE SEQUENCE</scope>
    <source>
        <strain evidence="2">Pop2</strain>
    </source>
</reference>
<dbReference type="AlphaFoldDB" id="A0A7S2EFB6"/>
<proteinExistence type="predicted"/>
<organism evidence="2">
    <name type="scientific">Ditylum brightwellii</name>
    <dbReference type="NCBI Taxonomy" id="49249"/>
    <lineage>
        <taxon>Eukaryota</taxon>
        <taxon>Sar</taxon>
        <taxon>Stramenopiles</taxon>
        <taxon>Ochrophyta</taxon>
        <taxon>Bacillariophyta</taxon>
        <taxon>Mediophyceae</taxon>
        <taxon>Lithodesmiophycidae</taxon>
        <taxon>Lithodesmiales</taxon>
        <taxon>Lithodesmiaceae</taxon>
        <taxon>Ditylum</taxon>
    </lineage>
</organism>
<protein>
    <submittedName>
        <fullName evidence="2">Uncharacterized protein</fullName>
    </submittedName>
</protein>
<dbReference type="EMBL" id="HBGN01019040">
    <property type="protein sequence ID" value="CAD9332055.1"/>
    <property type="molecule type" value="Transcribed_RNA"/>
</dbReference>
<sequence>MLPCVTITTKALTFSLIILKLITNRGAFTVDEKEISLVLSACKSYWRLVLHKEAMKSGPTCLNDQAKTLLSWITEKLIPSLPTIAKDELVEQQKHHQEECSSPFAALDVSSISLGGSNLLSPVLPCSPIPKDGSRGISNMTTTPPDRRRSSSISFGLQDTEAPLYVKAGVVSLVKSAICIFSEWLAVGGIDGDEIDKHVTQWCTILDFEAMDVDISPRKELFPVFCRLVIQLARSNSSINVLRSILTKCDEIEAGSKEEAMLKKSISSTMTCGRGTDQAKQAKRVLLTIMDAGESLINESKIDYDESDLEVPEPFDNIFPQQNNSVAIAISSVVSSGVGSAALADILNDSFGQKTEHDSKKRRALEIYSLSLLSEKRPKGHAADIRRIIHNMDTNLIQKDSKMQAWVENIMEKVAA</sequence>
<evidence type="ECO:0000313" key="2">
    <source>
        <dbReference type="EMBL" id="CAD9332055.1"/>
    </source>
</evidence>
<accession>A0A7S2EFB6</accession>
<name>A0A7S2EFB6_9STRA</name>
<gene>
    <name evidence="2" type="ORF">DBRI1063_LOCUS12108</name>
</gene>
<evidence type="ECO:0000256" key="1">
    <source>
        <dbReference type="SAM" id="SignalP"/>
    </source>
</evidence>
<feature type="chain" id="PRO_5030622005" evidence="1">
    <location>
        <begin position="28"/>
        <end position="416"/>
    </location>
</feature>